<protein>
    <submittedName>
        <fullName evidence="1">Uncharacterized protein</fullName>
    </submittedName>
</protein>
<dbReference type="EMBL" id="JABFUD020000009">
    <property type="protein sequence ID" value="KAI5075261.1"/>
    <property type="molecule type" value="Genomic_DNA"/>
</dbReference>
<gene>
    <name evidence="1" type="ORF">GOP47_0009337</name>
</gene>
<name>A0A9D4UWK5_ADICA</name>
<organism evidence="1 2">
    <name type="scientific">Adiantum capillus-veneris</name>
    <name type="common">Maidenhair fern</name>
    <dbReference type="NCBI Taxonomy" id="13818"/>
    <lineage>
        <taxon>Eukaryota</taxon>
        <taxon>Viridiplantae</taxon>
        <taxon>Streptophyta</taxon>
        <taxon>Embryophyta</taxon>
        <taxon>Tracheophyta</taxon>
        <taxon>Polypodiopsida</taxon>
        <taxon>Polypodiidae</taxon>
        <taxon>Polypodiales</taxon>
        <taxon>Pteridineae</taxon>
        <taxon>Pteridaceae</taxon>
        <taxon>Vittarioideae</taxon>
        <taxon>Adiantum</taxon>
    </lineage>
</organism>
<keyword evidence="2" id="KW-1185">Reference proteome</keyword>
<evidence type="ECO:0000313" key="1">
    <source>
        <dbReference type="EMBL" id="KAI5075261.1"/>
    </source>
</evidence>
<accession>A0A9D4UWK5</accession>
<dbReference type="Proteomes" id="UP000886520">
    <property type="component" value="Chromosome 9"/>
</dbReference>
<evidence type="ECO:0000313" key="2">
    <source>
        <dbReference type="Proteomes" id="UP000886520"/>
    </source>
</evidence>
<proteinExistence type="predicted"/>
<dbReference type="AlphaFoldDB" id="A0A9D4UWK5"/>
<sequence length="69" mass="7591">MAHAARRPLSSVLWQRRPGTPFTAASFSARRLASTISVEENIRPDGLFERKHHDSITLADGGPPDSDVH</sequence>
<reference evidence="1" key="1">
    <citation type="submission" date="2021-01" db="EMBL/GenBank/DDBJ databases">
        <title>Adiantum capillus-veneris genome.</title>
        <authorList>
            <person name="Fang Y."/>
            <person name="Liao Q."/>
        </authorList>
    </citation>
    <scope>NUCLEOTIDE SEQUENCE</scope>
    <source>
        <strain evidence="1">H3</strain>
        <tissue evidence="1">Leaf</tissue>
    </source>
</reference>
<comment type="caution">
    <text evidence="1">The sequence shown here is derived from an EMBL/GenBank/DDBJ whole genome shotgun (WGS) entry which is preliminary data.</text>
</comment>